<comment type="subcellular location">
    <subcellularLocation>
        <location evidence="1">Cell membrane</location>
        <topology evidence="1">Lipid-anchor</topology>
    </subcellularLocation>
</comment>
<dbReference type="PROSITE" id="PS51257">
    <property type="entry name" value="PROKAR_LIPOPROTEIN"/>
    <property type="match status" value="1"/>
</dbReference>
<dbReference type="GO" id="GO:0030288">
    <property type="term" value="C:outer membrane-bounded periplasmic space"/>
    <property type="evidence" value="ECO:0007669"/>
    <property type="project" value="UniProtKB-ARBA"/>
</dbReference>
<dbReference type="Gene3D" id="3.40.190.10">
    <property type="entry name" value="Periplasmic binding protein-like II"/>
    <property type="match status" value="1"/>
</dbReference>
<keyword evidence="5" id="KW-0571">Peptide transport</keyword>
<dbReference type="Pfam" id="PF00496">
    <property type="entry name" value="SBP_bac_5"/>
    <property type="match status" value="1"/>
</dbReference>
<dbReference type="GO" id="GO:0015833">
    <property type="term" value="P:peptide transport"/>
    <property type="evidence" value="ECO:0007669"/>
    <property type="project" value="UniProtKB-KW"/>
</dbReference>
<feature type="compositionally biased region" description="Acidic residues" evidence="8">
    <location>
        <begin position="27"/>
        <end position="56"/>
    </location>
</feature>
<evidence type="ECO:0000256" key="1">
    <source>
        <dbReference type="ARBA" id="ARBA00004193"/>
    </source>
</evidence>
<evidence type="ECO:0000313" key="12">
    <source>
        <dbReference type="Proteomes" id="UP001145072"/>
    </source>
</evidence>
<dbReference type="InterPro" id="IPR039424">
    <property type="entry name" value="SBP_5"/>
</dbReference>
<proteinExistence type="inferred from homology"/>
<name>A0A9X3WKP3_9BACI</name>
<comment type="similarity">
    <text evidence="2">Belongs to the bacterial solute-binding protein 5 family.</text>
</comment>
<evidence type="ECO:0000313" key="11">
    <source>
        <dbReference type="EMBL" id="MDC3420066.1"/>
    </source>
</evidence>
<accession>A0A9X3WKP3</accession>
<dbReference type="PANTHER" id="PTHR30290:SF10">
    <property type="entry name" value="PERIPLASMIC OLIGOPEPTIDE-BINDING PROTEIN-RELATED"/>
    <property type="match status" value="1"/>
</dbReference>
<evidence type="ECO:0000256" key="4">
    <source>
        <dbReference type="ARBA" id="ARBA00022729"/>
    </source>
</evidence>
<evidence type="ECO:0000256" key="6">
    <source>
        <dbReference type="ARBA" id="ARBA00023139"/>
    </source>
</evidence>
<keyword evidence="12" id="KW-1185">Reference proteome</keyword>
<feature type="domain" description="Solute-binding protein family 5" evidence="10">
    <location>
        <begin position="115"/>
        <end position="499"/>
    </location>
</feature>
<keyword evidence="3" id="KW-0813">Transport</keyword>
<evidence type="ECO:0000256" key="3">
    <source>
        <dbReference type="ARBA" id="ARBA00022448"/>
    </source>
</evidence>
<keyword evidence="5" id="KW-0653">Protein transport</keyword>
<dbReference type="InterPro" id="IPR030678">
    <property type="entry name" value="Peptide/Ni-bd"/>
</dbReference>
<gene>
    <name evidence="11" type="ORF">NC661_06755</name>
</gene>
<evidence type="ECO:0000256" key="2">
    <source>
        <dbReference type="ARBA" id="ARBA00005695"/>
    </source>
</evidence>
<dbReference type="CDD" id="cd08504">
    <property type="entry name" value="PBP2_OppA"/>
    <property type="match status" value="1"/>
</dbReference>
<evidence type="ECO:0000256" key="8">
    <source>
        <dbReference type="SAM" id="MobiDB-lite"/>
    </source>
</evidence>
<dbReference type="RefSeq" id="WP_259868512.1">
    <property type="nucleotide sequence ID" value="NZ_JAMQJZ010000004.1"/>
</dbReference>
<evidence type="ECO:0000256" key="9">
    <source>
        <dbReference type="SAM" id="SignalP"/>
    </source>
</evidence>
<dbReference type="FunFam" id="3.90.76.10:FF:000001">
    <property type="entry name" value="Oligopeptide ABC transporter substrate-binding protein"/>
    <property type="match status" value="1"/>
</dbReference>
<dbReference type="SUPFAM" id="SSF53850">
    <property type="entry name" value="Periplasmic binding protein-like II"/>
    <property type="match status" value="1"/>
</dbReference>
<keyword evidence="4 9" id="KW-0732">Signal</keyword>
<dbReference type="PANTHER" id="PTHR30290">
    <property type="entry name" value="PERIPLASMIC BINDING COMPONENT OF ABC TRANSPORTER"/>
    <property type="match status" value="1"/>
</dbReference>
<dbReference type="InterPro" id="IPR000914">
    <property type="entry name" value="SBP_5_dom"/>
</dbReference>
<reference evidence="11" key="1">
    <citation type="submission" date="2022-06" db="EMBL/GenBank/DDBJ databases">
        <title>Aquibacillus sp. a new bacterium isolated from soil saline samples.</title>
        <authorList>
            <person name="Galisteo C."/>
            <person name="De La Haba R."/>
            <person name="Sanchez-Porro C."/>
            <person name="Ventosa A."/>
        </authorList>
    </citation>
    <scope>NUCLEOTIDE SEQUENCE</scope>
    <source>
        <strain evidence="11">JCM 12387</strain>
    </source>
</reference>
<evidence type="ECO:0000256" key="7">
    <source>
        <dbReference type="ARBA" id="ARBA00023288"/>
    </source>
</evidence>
<dbReference type="AlphaFoldDB" id="A0A9X3WKP3"/>
<feature type="chain" id="PRO_5040806679" evidence="9">
    <location>
        <begin position="22"/>
        <end position="582"/>
    </location>
</feature>
<keyword evidence="6" id="KW-0564">Palmitate</keyword>
<evidence type="ECO:0000259" key="10">
    <source>
        <dbReference type="Pfam" id="PF00496"/>
    </source>
</evidence>
<dbReference type="Gene3D" id="3.90.76.10">
    <property type="entry name" value="Dipeptide-binding Protein, Domain 1"/>
    <property type="match status" value="1"/>
</dbReference>
<dbReference type="Proteomes" id="UP001145072">
    <property type="component" value="Unassembled WGS sequence"/>
</dbReference>
<comment type="caution">
    <text evidence="11">The sequence shown here is derived from an EMBL/GenBank/DDBJ whole genome shotgun (WGS) entry which is preliminary data.</text>
</comment>
<dbReference type="EMBL" id="JAMQJZ010000004">
    <property type="protein sequence ID" value="MDC3420066.1"/>
    <property type="molecule type" value="Genomic_DNA"/>
</dbReference>
<dbReference type="Gene3D" id="3.10.105.10">
    <property type="entry name" value="Dipeptide-binding Protein, Domain 3"/>
    <property type="match status" value="1"/>
</dbReference>
<organism evidence="11 12">
    <name type="scientific">Aquibacillus koreensis</name>
    <dbReference type="NCBI Taxonomy" id="279446"/>
    <lineage>
        <taxon>Bacteria</taxon>
        <taxon>Bacillati</taxon>
        <taxon>Bacillota</taxon>
        <taxon>Bacilli</taxon>
        <taxon>Bacillales</taxon>
        <taxon>Bacillaceae</taxon>
        <taxon>Aquibacillus</taxon>
    </lineage>
</organism>
<dbReference type="GO" id="GO:0043190">
    <property type="term" value="C:ATP-binding cassette (ABC) transporter complex"/>
    <property type="evidence" value="ECO:0007669"/>
    <property type="project" value="InterPro"/>
</dbReference>
<keyword evidence="7" id="KW-0449">Lipoprotein</keyword>
<feature type="region of interest" description="Disordered" evidence="8">
    <location>
        <begin position="25"/>
        <end position="57"/>
    </location>
</feature>
<sequence length="582" mass="65273">MRNKNWLLLVLAIMLSAVLVACSDGGDTTEEDPGTDNEETEGTETDNEGTEGEEAAGEEKILRIAETAEIPSMDPILAEDSSSIQYQDTVYEGLYRLGEDGELVSGIAIKEETLVEEEGLKWTFTLRDDAVWSNGEPVTANDFVYAWQRAIDPENGSFYAPYLMNGVIKNAQEIAPQEEGVEATMKPEDLGVSAPDDHTLVVELEKPTPYFESFAAFPTFLPLNQEFVEAQGDQFALEVENMLFNGPFVMTEWAHEESWELVKNDQYWDKDNVSLDGISISVVKENSTAVSMYETDKIDRVGLNATNIDQFATSPELISIPENVTFWLKMNQDSANYSEYMQNENFRRAIAQAVNKQAFIDTVYGNSSKPANYLVPEGFVSHPDSSEDFRAANGDFLEFDLEAAQGYWEAAKEEIGFDEVTISFISGDTDTGMLITEFFQNELETNLPGLTLELKNVPFNERLEIQKRGEFELVFSGWGPDYADAISFIDMFVTDGPNNEMGYSNPEYDKLVKQVKGELALDPAARFEAMQEAERILLEEDAALAPIFQRERALLSKPYVVGMDELNPFGPDYSYKYVDIQK</sequence>
<evidence type="ECO:0000256" key="5">
    <source>
        <dbReference type="ARBA" id="ARBA00022856"/>
    </source>
</evidence>
<dbReference type="FunFam" id="3.10.105.10:FF:000001">
    <property type="entry name" value="Oligopeptide ABC transporter, oligopeptide-binding protein"/>
    <property type="match status" value="1"/>
</dbReference>
<dbReference type="PIRSF" id="PIRSF002741">
    <property type="entry name" value="MppA"/>
    <property type="match status" value="1"/>
</dbReference>
<dbReference type="GO" id="GO:1904680">
    <property type="term" value="F:peptide transmembrane transporter activity"/>
    <property type="evidence" value="ECO:0007669"/>
    <property type="project" value="TreeGrafter"/>
</dbReference>
<protein>
    <submittedName>
        <fullName evidence="11">Peptide ABC transporter substrate-binding protein</fullName>
    </submittedName>
</protein>
<feature type="signal peptide" evidence="9">
    <location>
        <begin position="1"/>
        <end position="21"/>
    </location>
</feature>